<dbReference type="EMBL" id="JARJCW010000010">
    <property type="protein sequence ID" value="KAJ7220306.1"/>
    <property type="molecule type" value="Genomic_DNA"/>
</dbReference>
<dbReference type="AlphaFoldDB" id="A0AAD6VR00"/>
<protein>
    <submittedName>
        <fullName evidence="1">Uncharacterized protein</fullName>
    </submittedName>
</protein>
<proteinExistence type="predicted"/>
<name>A0AAD6VR00_9AGAR</name>
<dbReference type="Proteomes" id="UP001219525">
    <property type="component" value="Unassembled WGS sequence"/>
</dbReference>
<sequence>MSEIALINFDKCEVVDPSETGHGFKMKEAIANWMTQDILWLFAVPVDGQPAPPPPTAHRSLFGEVTYPRVPVGHWAGDRVLIVDEYAGTASENLPADLLAKFPDADPEDSVLEYAQEHLKHIGLADYKPTEKLDTNDALFPTERVWIARNLTKRWYARADVLVKAKNRRGPAVVGGVGLSDLIWAEIGGSMACGDSYGDRFDIQTLASIESAEDNPGKEWTDKSKEAKQTLISFDMNDDVTELRGE</sequence>
<evidence type="ECO:0000313" key="1">
    <source>
        <dbReference type="EMBL" id="KAJ7220306.1"/>
    </source>
</evidence>
<organism evidence="1 2">
    <name type="scientific">Mycena pura</name>
    <dbReference type="NCBI Taxonomy" id="153505"/>
    <lineage>
        <taxon>Eukaryota</taxon>
        <taxon>Fungi</taxon>
        <taxon>Dikarya</taxon>
        <taxon>Basidiomycota</taxon>
        <taxon>Agaricomycotina</taxon>
        <taxon>Agaricomycetes</taxon>
        <taxon>Agaricomycetidae</taxon>
        <taxon>Agaricales</taxon>
        <taxon>Marasmiineae</taxon>
        <taxon>Mycenaceae</taxon>
        <taxon>Mycena</taxon>
    </lineage>
</organism>
<keyword evidence="2" id="KW-1185">Reference proteome</keyword>
<accession>A0AAD6VR00</accession>
<reference evidence="1" key="1">
    <citation type="submission" date="2023-03" db="EMBL/GenBank/DDBJ databases">
        <title>Massive genome expansion in bonnet fungi (Mycena s.s.) driven by repeated elements and novel gene families across ecological guilds.</title>
        <authorList>
            <consortium name="Lawrence Berkeley National Laboratory"/>
            <person name="Harder C.B."/>
            <person name="Miyauchi S."/>
            <person name="Viragh M."/>
            <person name="Kuo A."/>
            <person name="Thoen E."/>
            <person name="Andreopoulos B."/>
            <person name="Lu D."/>
            <person name="Skrede I."/>
            <person name="Drula E."/>
            <person name="Henrissat B."/>
            <person name="Morin E."/>
            <person name="Kohler A."/>
            <person name="Barry K."/>
            <person name="LaButti K."/>
            <person name="Morin E."/>
            <person name="Salamov A."/>
            <person name="Lipzen A."/>
            <person name="Mereny Z."/>
            <person name="Hegedus B."/>
            <person name="Baldrian P."/>
            <person name="Stursova M."/>
            <person name="Weitz H."/>
            <person name="Taylor A."/>
            <person name="Grigoriev I.V."/>
            <person name="Nagy L.G."/>
            <person name="Martin F."/>
            <person name="Kauserud H."/>
        </authorList>
    </citation>
    <scope>NUCLEOTIDE SEQUENCE</scope>
    <source>
        <strain evidence="1">9144</strain>
    </source>
</reference>
<comment type="caution">
    <text evidence="1">The sequence shown here is derived from an EMBL/GenBank/DDBJ whole genome shotgun (WGS) entry which is preliminary data.</text>
</comment>
<evidence type="ECO:0000313" key="2">
    <source>
        <dbReference type="Proteomes" id="UP001219525"/>
    </source>
</evidence>
<gene>
    <name evidence="1" type="ORF">GGX14DRAFT_434129</name>
</gene>